<keyword evidence="2" id="KW-0472">Membrane</keyword>
<accession>A0ABP5VDN1</accession>
<evidence type="ECO:0000313" key="4">
    <source>
        <dbReference type="Proteomes" id="UP001500058"/>
    </source>
</evidence>
<name>A0ABP5VDN1_9ACTN</name>
<reference evidence="4" key="1">
    <citation type="journal article" date="2019" name="Int. J. Syst. Evol. Microbiol.">
        <title>The Global Catalogue of Microorganisms (GCM) 10K type strain sequencing project: providing services to taxonomists for standard genome sequencing and annotation.</title>
        <authorList>
            <consortium name="The Broad Institute Genomics Platform"/>
            <consortium name="The Broad Institute Genome Sequencing Center for Infectious Disease"/>
            <person name="Wu L."/>
            <person name="Ma J."/>
        </authorList>
    </citation>
    <scope>NUCLEOTIDE SEQUENCE [LARGE SCALE GENOMIC DNA]</scope>
    <source>
        <strain evidence="4">JCM 6921</strain>
    </source>
</reference>
<keyword evidence="4" id="KW-1185">Reference proteome</keyword>
<feature type="transmembrane region" description="Helical" evidence="2">
    <location>
        <begin position="38"/>
        <end position="61"/>
    </location>
</feature>
<feature type="region of interest" description="Disordered" evidence="1">
    <location>
        <begin position="66"/>
        <end position="93"/>
    </location>
</feature>
<keyword evidence="2" id="KW-1133">Transmembrane helix</keyword>
<comment type="caution">
    <text evidence="3">The sequence shown here is derived from an EMBL/GenBank/DDBJ whole genome shotgun (WGS) entry which is preliminary data.</text>
</comment>
<proteinExistence type="predicted"/>
<dbReference type="RefSeq" id="WP_344630979.1">
    <property type="nucleotide sequence ID" value="NZ_BAAATJ010000009.1"/>
</dbReference>
<protein>
    <submittedName>
        <fullName evidence="3">Uncharacterized protein</fullName>
    </submittedName>
</protein>
<gene>
    <name evidence="3" type="ORF">GCM10010420_24430</name>
</gene>
<dbReference type="Proteomes" id="UP001500058">
    <property type="component" value="Unassembled WGS sequence"/>
</dbReference>
<keyword evidence="2" id="KW-0812">Transmembrane</keyword>
<dbReference type="EMBL" id="BAAATJ010000009">
    <property type="protein sequence ID" value="GAA2397516.1"/>
    <property type="molecule type" value="Genomic_DNA"/>
</dbReference>
<evidence type="ECO:0000313" key="3">
    <source>
        <dbReference type="EMBL" id="GAA2397516.1"/>
    </source>
</evidence>
<organism evidence="3 4">
    <name type="scientific">Streptomyces glaucosporus</name>
    <dbReference type="NCBI Taxonomy" id="284044"/>
    <lineage>
        <taxon>Bacteria</taxon>
        <taxon>Bacillati</taxon>
        <taxon>Actinomycetota</taxon>
        <taxon>Actinomycetes</taxon>
        <taxon>Kitasatosporales</taxon>
        <taxon>Streptomycetaceae</taxon>
        <taxon>Streptomyces</taxon>
    </lineage>
</organism>
<feature type="region of interest" description="Disordered" evidence="1">
    <location>
        <begin position="1"/>
        <end position="22"/>
    </location>
</feature>
<evidence type="ECO:0000256" key="1">
    <source>
        <dbReference type="SAM" id="MobiDB-lite"/>
    </source>
</evidence>
<evidence type="ECO:0000256" key="2">
    <source>
        <dbReference type="SAM" id="Phobius"/>
    </source>
</evidence>
<sequence>MGAEETGRTTTRQDGRAEEHGRVYQAGGTMTVGLSGGAVARLLMGALAVVLAGLLAFYVVARTEPADDDASGQGAPGPNGPEEPAGHSDPAGEAGALRATMTLRDTGVFTVSKYLPTEREDRAHLHDPYRNQDTPDAAAFRERQHPVKVADSFKLSVVNTGDSRIRLVDIRPSSLRCEPAIDEVLYYPIGGAEGEEAVYAVLDLDSENPRLMADGKDYFRNYSVPLPPGDAFDIFIDMKIEKSFCRFFLEAQYLDATGESRTMTIKDPSYGRGWLESGSTPGPFEISAQLDDSRYQRVYRMRGDPPVYTHTDGVPSD</sequence>